<accession>A0A811TXM2</accession>
<name>A0A811TXM2_CERCA</name>
<evidence type="ECO:0000313" key="3">
    <source>
        <dbReference type="Proteomes" id="UP000606786"/>
    </source>
</evidence>
<gene>
    <name evidence="2" type="ORF">CCAP1982_LOCUS413</name>
</gene>
<dbReference type="PANTHER" id="PTHR21253:SF0">
    <property type="entry name" value="F-BOX ONLY PROTEIN 11-RELATED"/>
    <property type="match status" value="1"/>
</dbReference>
<comment type="caution">
    <text evidence="2">The sequence shown here is derived from an EMBL/GenBank/DDBJ whole genome shotgun (WGS) entry which is preliminary data.</text>
</comment>
<proteinExistence type="predicted"/>
<dbReference type="EMBL" id="CAJHJT010000001">
    <property type="protein sequence ID" value="CAD6991489.1"/>
    <property type="molecule type" value="Genomic_DNA"/>
</dbReference>
<organism evidence="2 3">
    <name type="scientific">Ceratitis capitata</name>
    <name type="common">Mediterranean fruit fly</name>
    <name type="synonym">Tephritis capitata</name>
    <dbReference type="NCBI Taxonomy" id="7213"/>
    <lineage>
        <taxon>Eukaryota</taxon>
        <taxon>Metazoa</taxon>
        <taxon>Ecdysozoa</taxon>
        <taxon>Arthropoda</taxon>
        <taxon>Hexapoda</taxon>
        <taxon>Insecta</taxon>
        <taxon>Pterygota</taxon>
        <taxon>Neoptera</taxon>
        <taxon>Endopterygota</taxon>
        <taxon>Diptera</taxon>
        <taxon>Brachycera</taxon>
        <taxon>Muscomorpha</taxon>
        <taxon>Tephritoidea</taxon>
        <taxon>Tephritidae</taxon>
        <taxon>Ceratitis</taxon>
        <taxon>Ceratitis</taxon>
    </lineage>
</organism>
<dbReference type="SMART" id="SM00718">
    <property type="entry name" value="DM4_12"/>
    <property type="match status" value="1"/>
</dbReference>
<dbReference type="Proteomes" id="UP000606786">
    <property type="component" value="Unassembled WGS sequence"/>
</dbReference>
<dbReference type="OrthoDB" id="8180611at2759"/>
<keyword evidence="1" id="KW-0732">Signal</keyword>
<protein>
    <submittedName>
        <fullName evidence="2">(Mediterranean fruit fly) hypothetical protein</fullName>
    </submittedName>
</protein>
<feature type="chain" id="PRO_5032705705" evidence="1">
    <location>
        <begin position="24"/>
        <end position="560"/>
    </location>
</feature>
<dbReference type="AlphaFoldDB" id="A0A811TXM2"/>
<keyword evidence="3" id="KW-1185">Reference proteome</keyword>
<evidence type="ECO:0000313" key="2">
    <source>
        <dbReference type="EMBL" id="CAD6991489.1"/>
    </source>
</evidence>
<dbReference type="Pfam" id="PF07841">
    <property type="entry name" value="DM4_12"/>
    <property type="match status" value="1"/>
</dbReference>
<dbReference type="InterPro" id="IPR006631">
    <property type="entry name" value="DM4_12"/>
</dbReference>
<reference evidence="2" key="1">
    <citation type="submission" date="2020-11" db="EMBL/GenBank/DDBJ databases">
        <authorList>
            <person name="Whitehead M."/>
        </authorList>
    </citation>
    <scope>NUCLEOTIDE SEQUENCE</scope>
    <source>
        <strain evidence="2">EGII</strain>
    </source>
</reference>
<evidence type="ECO:0000256" key="1">
    <source>
        <dbReference type="SAM" id="SignalP"/>
    </source>
</evidence>
<dbReference type="PANTHER" id="PTHR21253">
    <property type="entry name" value="F-BOX ONLY PROTEIN 11-RELATED"/>
    <property type="match status" value="1"/>
</dbReference>
<sequence length="560" mass="62382">MQPLFVLLTAKLLICCNLIDVDSVITTFAVAADAAAAAETTNATKVSAVTTNLLPTNQRSNPQTWLKRQRRYLLFEKGATVGVQANIAKIILPERPRGCNEIFEYTFNYELPYSLEMLSPQPKKAQQTKAHVWLGPTPKTNATTSVISSKQRPHWITTLHQADGISNINNNNNRQNIWHATPYWPSADESAAPWWQVAGRRRQRFEGQSYQPTPQQQQQQQYLPTHTLQQAQPFTSTSAMLSKKFTKMPAAAHPVLTDSSSYPSYCTRRNVYGNWRHTMPHVCVAGAAAAAAGAGGDGVETFGRGRLQHSSNASVGHEGQTTAAAGGGVSVGVVIASSKKTNDADYRIDENVDEYHFATNAERVFFDLLGKWADIHNYPAQHCLLRTFCEARHLLAVPGQSLMHDLIRILIDYSFAARQPLHLTVTHNLRVLPAKDNVKDVIFFFLLSPLWRGKIALNSCRYKKALKKPPDRHLCGKEGKKNAWEMGVLKTAVCKVDECSLAFQPTVVGIGRAVKIVCLKDCVNSSMEKVWDNIERTIIQRIVTEIPDISYIRSECYALI</sequence>
<feature type="signal peptide" evidence="1">
    <location>
        <begin position="1"/>
        <end position="23"/>
    </location>
</feature>